<dbReference type="EMBL" id="OV121139">
    <property type="protein sequence ID" value="CAH0562750.1"/>
    <property type="molecule type" value="Genomic_DNA"/>
</dbReference>
<accession>A0A9P0FLZ9</accession>
<proteinExistence type="predicted"/>
<dbReference type="InterPro" id="IPR012337">
    <property type="entry name" value="RNaseH-like_sf"/>
</dbReference>
<evidence type="ECO:0000313" key="1">
    <source>
        <dbReference type="EMBL" id="CAH0562750.1"/>
    </source>
</evidence>
<dbReference type="InterPro" id="IPR038563">
    <property type="entry name" value="Endonuclease_7_sf"/>
</dbReference>
<dbReference type="Proteomes" id="UP001154078">
    <property type="component" value="Chromosome 8"/>
</dbReference>
<evidence type="ECO:0008006" key="3">
    <source>
        <dbReference type="Google" id="ProtNLM"/>
    </source>
</evidence>
<dbReference type="GO" id="GO:0071897">
    <property type="term" value="P:DNA biosynthetic process"/>
    <property type="evidence" value="ECO:0007669"/>
    <property type="project" value="UniProtKB-ARBA"/>
</dbReference>
<sequence>MLKVNVVFAGLFIKPQNDETSVKFFQTKNEIINVNTKLKDWFKEFVVDRILLKLSEFQEKDSGWSLYKTLHLKVNINHYNPIKPGVSTYVSLPAFVAKSKSVINIRNNDEYCFLYSVVAALFPVTENSTRLSSYPKCVNVLKFDNIQFPIALKDIPKFELMNKLSINVFTIDDDEEIVPLCLSKFDYSPRINLLLISTLNDQIIMSNEPCSSRDVVVNYHFAWIKNLSRLLNSQVGNVRNGKWYCERCLNHFLTEAVLKKHLDTCKMLNDVKVELPTEETKFLRFKNYKNEIMVPYVVYADIESILVDYKDNNINIGCKSKKIQKHEAFSIAYYLKCSYNDSLSKFNIFTGNNCVEWFVYELEKIAKRVDYLLSNPVPMQKLSPKDEKEKFYLATKCICCGKGFVGKDKVRDHDHFTGLFRGAAHNSCNLKFTKSHAIPVIFHNLSGYDSHFLIKALSTKVEGNMNLLPINMERYISFTKFIKHTKVNLRFVDSFRFMASSINKLSSYLKESEKLITKKFYLDDEQFKLVTRKGVFPYEYLNSWEKLQDTCLPPKEMFFSKITNEDISGHEYNHALNVWREFECKNLQQYAELYLKTDVLLLADIFENFRKSCLETYKLDALHYLTAPGLAFDAMLKVTNVCLELLTDMDMVNFIERGIRGGISQCSNRYAKANNKYMGTDYNTNEPQSYLMYYDVNNLYGAAMSFALPTGDFQWLDVDNDDINIFKISKSSEYGFIFEVDLCYPRELFETHKDLPLCPEHLVPPISSDLKNPKLLTTFYEKKNYVIHYLNLKQALQLGVKVDKIHRCLKFNQSTWLKKYIDLNTELRKAAGNEFEKNLYKLMNNAVFGKTIENVKKYRTVKLVTKWSGHYGANYYISQPNFHSCKIFNENMILVEMKKLKIKFNKPIYAGMIV</sequence>
<keyword evidence="2" id="KW-1185">Reference proteome</keyword>
<dbReference type="OrthoDB" id="6729624at2759"/>
<dbReference type="SUPFAM" id="SSF53098">
    <property type="entry name" value="Ribonuclease H-like"/>
    <property type="match status" value="1"/>
</dbReference>
<dbReference type="SUPFAM" id="SSF54060">
    <property type="entry name" value="His-Me finger endonucleases"/>
    <property type="match status" value="1"/>
</dbReference>
<dbReference type="InterPro" id="IPR044925">
    <property type="entry name" value="His-Me_finger_sf"/>
</dbReference>
<dbReference type="InterPro" id="IPR043502">
    <property type="entry name" value="DNA/RNA_pol_sf"/>
</dbReference>
<dbReference type="Gene3D" id="3.40.1800.10">
    <property type="entry name" value="His-Me finger endonucleases"/>
    <property type="match status" value="1"/>
</dbReference>
<gene>
    <name evidence="1" type="ORF">MELIAE_LOCUS11773</name>
</gene>
<name>A0A9P0FLZ9_BRAAE</name>
<reference evidence="1" key="1">
    <citation type="submission" date="2021-12" db="EMBL/GenBank/DDBJ databases">
        <authorList>
            <person name="King R."/>
        </authorList>
    </citation>
    <scope>NUCLEOTIDE SEQUENCE</scope>
</reference>
<evidence type="ECO:0000313" key="2">
    <source>
        <dbReference type="Proteomes" id="UP001154078"/>
    </source>
</evidence>
<dbReference type="GO" id="GO:0042575">
    <property type="term" value="C:DNA polymerase complex"/>
    <property type="evidence" value="ECO:0007669"/>
    <property type="project" value="UniProtKB-ARBA"/>
</dbReference>
<dbReference type="AlphaFoldDB" id="A0A9P0FLZ9"/>
<dbReference type="PANTHER" id="PTHR31511:SF12">
    <property type="entry name" value="RHO TERMINATION FACTOR N-TERMINAL DOMAIN-CONTAINING PROTEIN"/>
    <property type="match status" value="1"/>
</dbReference>
<dbReference type="SUPFAM" id="SSF56672">
    <property type="entry name" value="DNA/RNA polymerases"/>
    <property type="match status" value="1"/>
</dbReference>
<dbReference type="PANTHER" id="PTHR31511">
    <property type="entry name" value="PROTEIN CBG23764"/>
    <property type="match status" value="1"/>
</dbReference>
<organism evidence="1 2">
    <name type="scientific">Brassicogethes aeneus</name>
    <name type="common">Rape pollen beetle</name>
    <name type="synonym">Meligethes aeneus</name>
    <dbReference type="NCBI Taxonomy" id="1431903"/>
    <lineage>
        <taxon>Eukaryota</taxon>
        <taxon>Metazoa</taxon>
        <taxon>Ecdysozoa</taxon>
        <taxon>Arthropoda</taxon>
        <taxon>Hexapoda</taxon>
        <taxon>Insecta</taxon>
        <taxon>Pterygota</taxon>
        <taxon>Neoptera</taxon>
        <taxon>Endopterygota</taxon>
        <taxon>Coleoptera</taxon>
        <taxon>Polyphaga</taxon>
        <taxon>Cucujiformia</taxon>
        <taxon>Nitidulidae</taxon>
        <taxon>Meligethinae</taxon>
        <taxon>Brassicogethes</taxon>
    </lineage>
</organism>
<protein>
    <recommendedName>
        <fullName evidence="3">DNA-directed DNA polymerase</fullName>
    </recommendedName>
</protein>